<reference evidence="1" key="1">
    <citation type="submission" date="2022-11" db="EMBL/GenBank/DDBJ databases">
        <title>Centuries of genome instability and evolution in soft-shell clam transmissible cancer (bioRxiv).</title>
        <authorList>
            <person name="Hart S.F.M."/>
            <person name="Yonemitsu M.A."/>
            <person name="Giersch R.M."/>
            <person name="Beal B.F."/>
            <person name="Arriagada G."/>
            <person name="Davis B.W."/>
            <person name="Ostrander E.A."/>
            <person name="Goff S.P."/>
            <person name="Metzger M.J."/>
        </authorList>
    </citation>
    <scope>NUCLEOTIDE SEQUENCE</scope>
    <source>
        <strain evidence="1">MELC-2E11</strain>
        <tissue evidence="1">Siphon/mantle</tissue>
    </source>
</reference>
<evidence type="ECO:0000313" key="1">
    <source>
        <dbReference type="EMBL" id="WAR05029.1"/>
    </source>
</evidence>
<accession>A0ABY7E9F3</accession>
<sequence>MQKMEIGKRDKNCFLPQNYKAMPIQALSISTRKLMSEKLNGNGVLVEVDTCEEGVQRQLNNFIGVAEIVAGWKECHINTLSEGDEFSSFLNSWESGEATLGNLCEVDDCKRHMDDIQISEVESSNNPIDWLTVDDVKSSKPTFYHAYISYDSDNERDTSFVHEEVIPRLEGEFRLKSFVPGDLPAGHKRKLIPLIIENVKLPRFLKTLAPCDLSNLKSARSTESLWK</sequence>
<keyword evidence="2" id="KW-1185">Reference proteome</keyword>
<dbReference type="EMBL" id="CP111016">
    <property type="protein sequence ID" value="WAR05029.1"/>
    <property type="molecule type" value="Genomic_DNA"/>
</dbReference>
<name>A0ABY7E9F3_MYAAR</name>
<proteinExistence type="predicted"/>
<protein>
    <submittedName>
        <fullName evidence="1">Uncharacterized protein</fullName>
    </submittedName>
</protein>
<gene>
    <name evidence="1" type="ORF">MAR_020398</name>
</gene>
<evidence type="ECO:0000313" key="2">
    <source>
        <dbReference type="Proteomes" id="UP001164746"/>
    </source>
</evidence>
<dbReference type="Proteomes" id="UP001164746">
    <property type="component" value="Chromosome 5"/>
</dbReference>
<organism evidence="1 2">
    <name type="scientific">Mya arenaria</name>
    <name type="common">Soft-shell clam</name>
    <dbReference type="NCBI Taxonomy" id="6604"/>
    <lineage>
        <taxon>Eukaryota</taxon>
        <taxon>Metazoa</taxon>
        <taxon>Spiralia</taxon>
        <taxon>Lophotrochozoa</taxon>
        <taxon>Mollusca</taxon>
        <taxon>Bivalvia</taxon>
        <taxon>Autobranchia</taxon>
        <taxon>Heteroconchia</taxon>
        <taxon>Euheterodonta</taxon>
        <taxon>Imparidentia</taxon>
        <taxon>Neoheterodontei</taxon>
        <taxon>Myida</taxon>
        <taxon>Myoidea</taxon>
        <taxon>Myidae</taxon>
        <taxon>Mya</taxon>
    </lineage>
</organism>
<feature type="non-terminal residue" evidence="1">
    <location>
        <position position="1"/>
    </location>
</feature>